<dbReference type="AlphaFoldDB" id="E4NN39"/>
<dbReference type="RefSeq" id="WP_006055164.1">
    <property type="nucleotide sequence ID" value="NC_014729.1"/>
</dbReference>
<evidence type="ECO:0000313" key="2">
    <source>
        <dbReference type="EMBL" id="ELY27235.1"/>
    </source>
</evidence>
<accession>E4NN39</accession>
<dbReference type="HOGENOM" id="CLU_3020834_0_0_2"/>
<proteinExistence type="predicted"/>
<evidence type="ECO:0000313" key="3">
    <source>
        <dbReference type="Proteomes" id="UP000006663"/>
    </source>
</evidence>
<evidence type="ECO:0000313" key="4">
    <source>
        <dbReference type="Proteomes" id="UP000011585"/>
    </source>
</evidence>
<name>E4NN39_HALBP</name>
<dbReference type="GeneID" id="54124637"/>
<evidence type="ECO:0000313" key="1">
    <source>
        <dbReference type="EMBL" id="ADQ66269.1"/>
    </source>
</evidence>
<dbReference type="EMBL" id="AOHT01000033">
    <property type="protein sequence ID" value="ELY27235.1"/>
    <property type="molecule type" value="Genomic_DNA"/>
</dbReference>
<organism evidence="1 3">
    <name type="scientific">Halogeometricum borinquense (strain ATCC 700274 / DSM 11551 / JCM 10706 / KCTC 4070 / PR3)</name>
    <dbReference type="NCBI Taxonomy" id="469382"/>
    <lineage>
        <taxon>Archaea</taxon>
        <taxon>Methanobacteriati</taxon>
        <taxon>Methanobacteriota</taxon>
        <taxon>Stenosarchaea group</taxon>
        <taxon>Halobacteria</taxon>
        <taxon>Halobacteriales</taxon>
        <taxon>Haloferacaceae</taxon>
        <taxon>Halogeometricum</taxon>
    </lineage>
</organism>
<dbReference type="Proteomes" id="UP000011585">
    <property type="component" value="Unassembled WGS sequence"/>
</dbReference>
<keyword evidence="3" id="KW-1185">Reference proteome</keyword>
<dbReference type="KEGG" id="hbo:Hbor_06700"/>
<dbReference type="EMBL" id="CP001690">
    <property type="protein sequence ID" value="ADQ66269.1"/>
    <property type="molecule type" value="Genomic_DNA"/>
</dbReference>
<protein>
    <submittedName>
        <fullName evidence="1">Uncharacterized protein</fullName>
    </submittedName>
</protein>
<reference evidence="2 4" key="2">
    <citation type="journal article" date="2014" name="PLoS Genet.">
        <title>Phylogenetically driven sequencing of extremely halophilic archaea reveals strategies for static and dynamic osmo-response.</title>
        <authorList>
            <person name="Becker E.A."/>
            <person name="Seitzer P.M."/>
            <person name="Tritt A."/>
            <person name="Larsen D."/>
            <person name="Krusor M."/>
            <person name="Yao A.I."/>
            <person name="Wu D."/>
            <person name="Madern D."/>
            <person name="Eisen J.A."/>
            <person name="Darling A.E."/>
            <person name="Facciotti M.T."/>
        </authorList>
    </citation>
    <scope>NUCLEOTIDE SEQUENCE [LARGE SCALE GENOMIC DNA]</scope>
    <source>
        <strain evidence="2 4">DSM 11551</strain>
    </source>
</reference>
<dbReference type="STRING" id="469382.Hbor_06700"/>
<reference evidence="1 3" key="1">
    <citation type="journal article" date="2009" name="Stand. Genomic Sci.">
        <title>Complete genome sequence of Halogeometricum borinquense type strain (PR3).</title>
        <authorList>
            <person name="Malfatti S."/>
            <person name="Tindall B.J."/>
            <person name="Schneider S."/>
            <person name="Fahnrich R."/>
            <person name="Lapidus A."/>
            <person name="Labuttii K."/>
            <person name="Copeland A."/>
            <person name="Glavina Del Rio T."/>
            <person name="Nolan M."/>
            <person name="Chen F."/>
            <person name="Lucas S."/>
            <person name="Tice H."/>
            <person name="Cheng J.F."/>
            <person name="Bruce D."/>
            <person name="Goodwin L."/>
            <person name="Pitluck S."/>
            <person name="Anderson I."/>
            <person name="Pati A."/>
            <person name="Ivanova N."/>
            <person name="Mavromatis K."/>
            <person name="Chen A."/>
            <person name="Palaniappan K."/>
            <person name="D'haeseleer P."/>
            <person name="Goker M."/>
            <person name="Bristow J."/>
            <person name="Eisen J.A."/>
            <person name="Markowitz V."/>
            <person name="Hugenholtz P."/>
            <person name="Kyrpides N.C."/>
            <person name="Klenk H.P."/>
            <person name="Chain P."/>
        </authorList>
    </citation>
    <scope>NUCLEOTIDE SEQUENCE [LARGE SCALE GENOMIC DNA]</scope>
    <source>
        <strain evidence="3">ATCC 700274 / DSM 11551 / JCM 10706 / KCTC 4070 / PR3</strain>
        <strain evidence="1">PR 3</strain>
    </source>
</reference>
<dbReference type="Proteomes" id="UP000006663">
    <property type="component" value="Chromosome"/>
</dbReference>
<gene>
    <name evidence="1" type="ordered locus">Hbor_06700</name>
    <name evidence="2" type="ORF">C499_09239</name>
</gene>
<sequence length="55" mass="5977">MTVVGDALVSAGARERLCCHSEGTFCVASPRESRRPMNLERNADEIARIDAVDCP</sequence>